<reference evidence="1 2" key="1">
    <citation type="submission" date="2020-04" db="EMBL/GenBank/DDBJ databases">
        <title>Chromosome-level genome assembly of a cyprinid fish Onychostoma macrolepis by integration of Nanopore Sequencing, Bionano and Hi-C technology.</title>
        <authorList>
            <person name="Wang D."/>
        </authorList>
    </citation>
    <scope>NUCLEOTIDE SEQUENCE [LARGE SCALE GENOMIC DNA]</scope>
    <source>
        <strain evidence="1">SWU-2019</strain>
        <tissue evidence="1">Muscle</tissue>
    </source>
</reference>
<keyword evidence="2" id="KW-1185">Reference proteome</keyword>
<dbReference type="EMBL" id="JAAMOB010000015">
    <property type="protein sequence ID" value="KAF4103845.1"/>
    <property type="molecule type" value="Genomic_DNA"/>
</dbReference>
<protein>
    <submittedName>
        <fullName evidence="1">Uncharacterized protein</fullName>
    </submittedName>
</protein>
<name>A0A7J6CB62_9TELE</name>
<dbReference type="Proteomes" id="UP000579812">
    <property type="component" value="Unassembled WGS sequence"/>
</dbReference>
<evidence type="ECO:0000313" key="2">
    <source>
        <dbReference type="Proteomes" id="UP000579812"/>
    </source>
</evidence>
<comment type="caution">
    <text evidence="1">The sequence shown here is derived from an EMBL/GenBank/DDBJ whole genome shotgun (WGS) entry which is preliminary data.</text>
</comment>
<organism evidence="1 2">
    <name type="scientific">Onychostoma macrolepis</name>
    <dbReference type="NCBI Taxonomy" id="369639"/>
    <lineage>
        <taxon>Eukaryota</taxon>
        <taxon>Metazoa</taxon>
        <taxon>Chordata</taxon>
        <taxon>Craniata</taxon>
        <taxon>Vertebrata</taxon>
        <taxon>Euteleostomi</taxon>
        <taxon>Actinopterygii</taxon>
        <taxon>Neopterygii</taxon>
        <taxon>Teleostei</taxon>
        <taxon>Ostariophysi</taxon>
        <taxon>Cypriniformes</taxon>
        <taxon>Cyprinidae</taxon>
        <taxon>Acrossocheilinae</taxon>
        <taxon>Onychostoma</taxon>
    </lineage>
</organism>
<accession>A0A7J6CB62</accession>
<gene>
    <name evidence="1" type="ORF">G5714_014832</name>
</gene>
<evidence type="ECO:0000313" key="1">
    <source>
        <dbReference type="EMBL" id="KAF4103845.1"/>
    </source>
</evidence>
<proteinExistence type="predicted"/>
<dbReference type="AlphaFoldDB" id="A0A7J6CB62"/>
<sequence>MIITCPRMLSERLPEITAPTVTNARVPTALFHCQLSYPFTADKLKAKSSIGVFLSMDLSIFGQNLEYCWNQGSLLKD</sequence>